<proteinExistence type="predicted"/>
<accession>A0ABY4KX79</accession>
<evidence type="ECO:0000313" key="1">
    <source>
        <dbReference type="EMBL" id="UPQ83965.1"/>
    </source>
</evidence>
<keyword evidence="2" id="KW-1185">Reference proteome</keyword>
<protein>
    <recommendedName>
        <fullName evidence="3">Secreted protein</fullName>
    </recommendedName>
</protein>
<evidence type="ECO:0000313" key="2">
    <source>
        <dbReference type="Proteomes" id="UP000831189"/>
    </source>
</evidence>
<gene>
    <name evidence="1" type="ORF">M0M42_06035</name>
</gene>
<evidence type="ECO:0008006" key="3">
    <source>
        <dbReference type="Google" id="ProtNLM"/>
    </source>
</evidence>
<dbReference type="EMBL" id="CP096208">
    <property type="protein sequence ID" value="UPQ83965.1"/>
    <property type="molecule type" value="Genomic_DNA"/>
</dbReference>
<dbReference type="Proteomes" id="UP000831189">
    <property type="component" value="Chromosome"/>
</dbReference>
<sequence>MNGPFVRDGQGGNASLTSTANNPFEQLYRAPERVLCVNAACAALTQTSFVIWNLQVL</sequence>
<organism evidence="1 2">
    <name type="scientific">Pseudomonas knackmussii</name>
    <dbReference type="NCBI Taxonomy" id="65741"/>
    <lineage>
        <taxon>Bacteria</taxon>
        <taxon>Pseudomonadati</taxon>
        <taxon>Pseudomonadota</taxon>
        <taxon>Gammaproteobacteria</taxon>
        <taxon>Pseudomonadales</taxon>
        <taxon>Pseudomonadaceae</taxon>
        <taxon>Pseudomonas</taxon>
    </lineage>
</organism>
<reference evidence="1 2" key="1">
    <citation type="submission" date="2022-04" db="EMBL/GenBank/DDBJ databases">
        <title>Pseudomonas knackmussii B09-2.</title>
        <authorList>
            <person name="Deng Y."/>
        </authorList>
    </citation>
    <scope>NUCLEOTIDE SEQUENCE [LARGE SCALE GENOMIC DNA]</scope>
    <source>
        <strain evidence="1 2">B09-2</strain>
    </source>
</reference>
<name>A0ABY4KX79_9PSED</name>